<sequence length="588" mass="63956">MPHMFQFSDSSAESPSVAPEPDGGLTAWRTAVTCDAARRAAVDALPPVAARHAMRLVLDVHALPDADALAAFVDSLRAQAFPDWTLVVVRREGTPDPEAGMVAALAHYSAVDPRVLGPCVAVRPERLHTVLDPDAAPVTVLVDRAGRLSPVALARIDQMFRDLPATDMVFADETARAGGIAVTPLLCKPPWDRHYALTRDVFGALKVMRSTVAVNACATSDPGAGPAWFYAHAVRASEMARTDTIRHIAEALFDHPGDPRPDPDRDADERAAVAAAMVRRGRPATVHAVAPGLRRVVPEPACWPSVTVIIPTHDKVDYLRRIVDGLRTDTDYPALDIIIIDNRSREPETLAYLDAIGQAADVRVMPIDAPFNFARLNNLAAGVATGDVLAFLNNDTEVLHADWLREMVAQALRPEVGAVGALLYYPDGRIQHAGVMLGAGHGIADHMGLLMDDAWVATGPGATERPVSAVTAACLVIRAEAFRAVGGFDEAFEVTFNDVDLCLRLAGAGYSNVWTPWARLYHHESVSRGDDRMTSKRERALREERLLRERWGPSVCEDPWHGLAFEPALPGFVRRTAPRSPFPWLERR</sequence>
<dbReference type="PANTHER" id="PTHR43179">
    <property type="entry name" value="RHAMNOSYLTRANSFERASE WBBL"/>
    <property type="match status" value="1"/>
</dbReference>
<feature type="region of interest" description="Disordered" evidence="1">
    <location>
        <begin position="1"/>
        <end position="23"/>
    </location>
</feature>
<evidence type="ECO:0000259" key="2">
    <source>
        <dbReference type="Pfam" id="PF00535"/>
    </source>
</evidence>
<dbReference type="CDD" id="cd04186">
    <property type="entry name" value="GT_2_like_c"/>
    <property type="match status" value="1"/>
</dbReference>
<reference evidence="3 4" key="1">
    <citation type="submission" date="2019-09" db="EMBL/GenBank/DDBJ databases">
        <title>Genome sequence of Roseospira marina, one of the more divergent members of the non-sulfur purple photosynthetic bacterial family, the Rhodospirillaceae.</title>
        <authorList>
            <person name="Meyer T."/>
            <person name="Kyndt J."/>
        </authorList>
    </citation>
    <scope>NUCLEOTIDE SEQUENCE [LARGE SCALE GENOMIC DNA]</scope>
    <source>
        <strain evidence="3 4">DSM 15113</strain>
    </source>
</reference>
<dbReference type="Gene3D" id="3.90.550.10">
    <property type="entry name" value="Spore Coat Polysaccharide Biosynthesis Protein SpsA, Chain A"/>
    <property type="match status" value="1"/>
</dbReference>
<gene>
    <name evidence="3" type="ORF">F1188_17425</name>
</gene>
<dbReference type="OrthoDB" id="115878at2"/>
<name>A0A5M6I7P6_9PROT</name>
<evidence type="ECO:0000313" key="3">
    <source>
        <dbReference type="EMBL" id="KAA5604162.1"/>
    </source>
</evidence>
<dbReference type="AlphaFoldDB" id="A0A5M6I7P6"/>
<keyword evidence="4" id="KW-1185">Reference proteome</keyword>
<dbReference type="PANTHER" id="PTHR43179:SF7">
    <property type="entry name" value="RHAMNOSYLTRANSFERASE WBBL"/>
    <property type="match status" value="1"/>
</dbReference>
<organism evidence="3 4">
    <name type="scientific">Roseospira marina</name>
    <dbReference type="NCBI Taxonomy" id="140057"/>
    <lineage>
        <taxon>Bacteria</taxon>
        <taxon>Pseudomonadati</taxon>
        <taxon>Pseudomonadota</taxon>
        <taxon>Alphaproteobacteria</taxon>
        <taxon>Rhodospirillales</taxon>
        <taxon>Rhodospirillaceae</taxon>
        <taxon>Roseospira</taxon>
    </lineage>
</organism>
<dbReference type="Pfam" id="PF00535">
    <property type="entry name" value="Glycos_transf_2"/>
    <property type="match status" value="1"/>
</dbReference>
<comment type="caution">
    <text evidence="3">The sequence shown here is derived from an EMBL/GenBank/DDBJ whole genome shotgun (WGS) entry which is preliminary data.</text>
</comment>
<protein>
    <submittedName>
        <fullName evidence="3">Glycosyltransferase</fullName>
    </submittedName>
</protein>
<dbReference type="InterPro" id="IPR001173">
    <property type="entry name" value="Glyco_trans_2-like"/>
</dbReference>
<proteinExistence type="predicted"/>
<dbReference type="InterPro" id="IPR029044">
    <property type="entry name" value="Nucleotide-diphossugar_trans"/>
</dbReference>
<dbReference type="Proteomes" id="UP000324065">
    <property type="component" value="Unassembled WGS sequence"/>
</dbReference>
<evidence type="ECO:0000256" key="1">
    <source>
        <dbReference type="SAM" id="MobiDB-lite"/>
    </source>
</evidence>
<dbReference type="SUPFAM" id="SSF53448">
    <property type="entry name" value="Nucleotide-diphospho-sugar transferases"/>
    <property type="match status" value="1"/>
</dbReference>
<evidence type="ECO:0000313" key="4">
    <source>
        <dbReference type="Proteomes" id="UP000324065"/>
    </source>
</evidence>
<feature type="compositionally biased region" description="Low complexity" evidence="1">
    <location>
        <begin position="8"/>
        <end position="22"/>
    </location>
</feature>
<accession>A0A5M6I7P6</accession>
<dbReference type="EMBL" id="VWPJ01000022">
    <property type="protein sequence ID" value="KAA5604162.1"/>
    <property type="molecule type" value="Genomic_DNA"/>
</dbReference>
<feature type="domain" description="Glycosyltransferase 2-like" evidence="2">
    <location>
        <begin position="307"/>
        <end position="428"/>
    </location>
</feature>
<keyword evidence="3" id="KW-0808">Transferase</keyword>
<dbReference type="GO" id="GO:0016740">
    <property type="term" value="F:transferase activity"/>
    <property type="evidence" value="ECO:0007669"/>
    <property type="project" value="UniProtKB-KW"/>
</dbReference>
<dbReference type="RefSeq" id="WP_150063725.1">
    <property type="nucleotide sequence ID" value="NZ_JACHII010000022.1"/>
</dbReference>